<sequence>MSSTIDILPTQCSSTRLYRAVNLVLVDNAQFARGASGVPIWQAGGGRSLRNSHNPRSSLQHQRPPQPYTSREVNTGVAVRAAHAEVSWTSFHRSQLAADLTPPRLAPLNLPLLAQLLVQPKIVPTHRRTYADPLPESVRSTGNPYTSCLPWSRCLSVSSKVAPRSLLVGSERAASAAQGANQVCTGQDGRREATWTGKRHMRGLGGRR</sequence>
<accession>A0AAD7G4I3</accession>
<feature type="compositionally biased region" description="Polar residues" evidence="1">
    <location>
        <begin position="49"/>
        <end position="71"/>
    </location>
</feature>
<evidence type="ECO:0000256" key="1">
    <source>
        <dbReference type="SAM" id="MobiDB-lite"/>
    </source>
</evidence>
<name>A0AAD7G4I3_MYCRO</name>
<keyword evidence="3" id="KW-1185">Reference proteome</keyword>
<dbReference type="Proteomes" id="UP001221757">
    <property type="component" value="Unassembled WGS sequence"/>
</dbReference>
<reference evidence="2" key="1">
    <citation type="submission" date="2023-03" db="EMBL/GenBank/DDBJ databases">
        <title>Massive genome expansion in bonnet fungi (Mycena s.s.) driven by repeated elements and novel gene families across ecological guilds.</title>
        <authorList>
            <consortium name="Lawrence Berkeley National Laboratory"/>
            <person name="Harder C.B."/>
            <person name="Miyauchi S."/>
            <person name="Viragh M."/>
            <person name="Kuo A."/>
            <person name="Thoen E."/>
            <person name="Andreopoulos B."/>
            <person name="Lu D."/>
            <person name="Skrede I."/>
            <person name="Drula E."/>
            <person name="Henrissat B."/>
            <person name="Morin E."/>
            <person name="Kohler A."/>
            <person name="Barry K."/>
            <person name="LaButti K."/>
            <person name="Morin E."/>
            <person name="Salamov A."/>
            <person name="Lipzen A."/>
            <person name="Mereny Z."/>
            <person name="Hegedus B."/>
            <person name="Baldrian P."/>
            <person name="Stursova M."/>
            <person name="Weitz H."/>
            <person name="Taylor A."/>
            <person name="Grigoriev I.V."/>
            <person name="Nagy L.G."/>
            <person name="Martin F."/>
            <person name="Kauserud H."/>
        </authorList>
    </citation>
    <scope>NUCLEOTIDE SEQUENCE</scope>
    <source>
        <strain evidence="2">CBHHK067</strain>
    </source>
</reference>
<dbReference type="AlphaFoldDB" id="A0AAD7G4I3"/>
<comment type="caution">
    <text evidence="2">The sequence shown here is derived from an EMBL/GenBank/DDBJ whole genome shotgun (WGS) entry which is preliminary data.</text>
</comment>
<dbReference type="EMBL" id="JARKIE010000277">
    <property type="protein sequence ID" value="KAJ7658581.1"/>
    <property type="molecule type" value="Genomic_DNA"/>
</dbReference>
<organism evidence="2 3">
    <name type="scientific">Mycena rosella</name>
    <name type="common">Pink bonnet</name>
    <name type="synonym">Agaricus rosellus</name>
    <dbReference type="NCBI Taxonomy" id="1033263"/>
    <lineage>
        <taxon>Eukaryota</taxon>
        <taxon>Fungi</taxon>
        <taxon>Dikarya</taxon>
        <taxon>Basidiomycota</taxon>
        <taxon>Agaricomycotina</taxon>
        <taxon>Agaricomycetes</taxon>
        <taxon>Agaricomycetidae</taxon>
        <taxon>Agaricales</taxon>
        <taxon>Marasmiineae</taxon>
        <taxon>Mycenaceae</taxon>
        <taxon>Mycena</taxon>
    </lineage>
</organism>
<proteinExistence type="predicted"/>
<evidence type="ECO:0000313" key="2">
    <source>
        <dbReference type="EMBL" id="KAJ7658581.1"/>
    </source>
</evidence>
<gene>
    <name evidence="2" type="ORF">B0H17DRAFT_1213127</name>
</gene>
<evidence type="ECO:0000313" key="3">
    <source>
        <dbReference type="Proteomes" id="UP001221757"/>
    </source>
</evidence>
<feature type="region of interest" description="Disordered" evidence="1">
    <location>
        <begin position="46"/>
        <end position="71"/>
    </location>
</feature>
<protein>
    <submittedName>
        <fullName evidence="2">Uncharacterized protein</fullName>
    </submittedName>
</protein>